<organism evidence="9 10">
    <name type="scientific">Curvularia kusanoi</name>
    <name type="common">Cochliobolus kusanoi</name>
    <dbReference type="NCBI Taxonomy" id="90978"/>
    <lineage>
        <taxon>Eukaryota</taxon>
        <taxon>Fungi</taxon>
        <taxon>Dikarya</taxon>
        <taxon>Ascomycota</taxon>
        <taxon>Pezizomycotina</taxon>
        <taxon>Dothideomycetes</taxon>
        <taxon>Pleosporomycetidae</taxon>
        <taxon>Pleosporales</taxon>
        <taxon>Pleosporineae</taxon>
        <taxon>Pleosporaceae</taxon>
        <taxon>Curvularia</taxon>
    </lineage>
</organism>
<keyword evidence="2 7" id="KW-0812">Transmembrane</keyword>
<dbReference type="Pfam" id="PF20684">
    <property type="entry name" value="Fung_rhodopsin"/>
    <property type="match status" value="1"/>
</dbReference>
<dbReference type="EMBL" id="SWKU01000021">
    <property type="protein sequence ID" value="KAF2997988.1"/>
    <property type="molecule type" value="Genomic_DNA"/>
</dbReference>
<sequence>MSHLEALIPHGDRLFTSPDALYRRGGGLHPPTDVLLSWPAPNYINPEDRGWDSSIVLLVFLAITFIVFVARIWARLALGKNAGLDDTLMAIAMVPLFGLTISAILAMRVYGFQWHVWDQTRETLVTAREITMAIEINYMLCTTLIKISILFFYRRITASLTIQFVYWVWASIAFCAAYGVVFICLIAFTCHPANGFFHVFDIQWRFENELTCRDEGAIIVAVAAISTVQDFIIALLPVFLIVKLQIPRTQKLALCGVFGLSLITCICGVMRTYYATKVYYFTYDITWVAYYGWIWTALEADLAVICASAPALKMFFRKYFSITNSRYGYGRSGMNSGQMPGGPSSTSKSAKDYISSASHITAGGSYDNEVPMNGIKISQGLDVHIDERDDLSQKSDASTRNLTALPMPRENGWNGSGQWIQGCRTVCAALRPSSRGTSQTRARERDIEIGAAK</sequence>
<evidence type="ECO:0000313" key="10">
    <source>
        <dbReference type="Proteomes" id="UP000801428"/>
    </source>
</evidence>
<evidence type="ECO:0000256" key="5">
    <source>
        <dbReference type="ARBA" id="ARBA00038359"/>
    </source>
</evidence>
<gene>
    <name evidence="9" type="ORF">E8E13_006869</name>
</gene>
<comment type="subcellular location">
    <subcellularLocation>
        <location evidence="1">Membrane</location>
        <topology evidence="1">Multi-pass membrane protein</topology>
    </subcellularLocation>
</comment>
<evidence type="ECO:0000256" key="2">
    <source>
        <dbReference type="ARBA" id="ARBA00022692"/>
    </source>
</evidence>
<dbReference type="Proteomes" id="UP000801428">
    <property type="component" value="Unassembled WGS sequence"/>
</dbReference>
<dbReference type="PANTHER" id="PTHR33048:SF129">
    <property type="entry name" value="INTEGRAL MEMBRANE PROTEIN-RELATED"/>
    <property type="match status" value="1"/>
</dbReference>
<evidence type="ECO:0000313" key="9">
    <source>
        <dbReference type="EMBL" id="KAF2997988.1"/>
    </source>
</evidence>
<feature type="region of interest" description="Disordered" evidence="6">
    <location>
        <begin position="432"/>
        <end position="453"/>
    </location>
</feature>
<name>A0A9P4T9A5_CURKU</name>
<feature type="transmembrane region" description="Helical" evidence="7">
    <location>
        <begin position="293"/>
        <end position="316"/>
    </location>
</feature>
<evidence type="ECO:0000256" key="7">
    <source>
        <dbReference type="SAM" id="Phobius"/>
    </source>
</evidence>
<feature type="transmembrane region" description="Helical" evidence="7">
    <location>
        <begin position="55"/>
        <end position="76"/>
    </location>
</feature>
<dbReference type="GO" id="GO:0016020">
    <property type="term" value="C:membrane"/>
    <property type="evidence" value="ECO:0007669"/>
    <property type="project" value="UniProtKB-SubCell"/>
</dbReference>
<feature type="transmembrane region" description="Helical" evidence="7">
    <location>
        <begin position="88"/>
        <end position="110"/>
    </location>
</feature>
<feature type="transmembrane region" description="Helical" evidence="7">
    <location>
        <begin position="130"/>
        <end position="152"/>
    </location>
</feature>
<keyword evidence="4 7" id="KW-0472">Membrane</keyword>
<dbReference type="InterPro" id="IPR052337">
    <property type="entry name" value="SAT4-like"/>
</dbReference>
<feature type="compositionally biased region" description="Basic and acidic residues" evidence="6">
    <location>
        <begin position="441"/>
        <end position="453"/>
    </location>
</feature>
<feature type="transmembrane region" description="Helical" evidence="7">
    <location>
        <begin position="217"/>
        <end position="240"/>
    </location>
</feature>
<evidence type="ECO:0000256" key="6">
    <source>
        <dbReference type="SAM" id="MobiDB-lite"/>
    </source>
</evidence>
<feature type="region of interest" description="Disordered" evidence="6">
    <location>
        <begin position="389"/>
        <end position="410"/>
    </location>
</feature>
<feature type="domain" description="Rhodopsin" evidence="8">
    <location>
        <begin position="70"/>
        <end position="317"/>
    </location>
</feature>
<evidence type="ECO:0000256" key="3">
    <source>
        <dbReference type="ARBA" id="ARBA00022989"/>
    </source>
</evidence>
<proteinExistence type="inferred from homology"/>
<dbReference type="PANTHER" id="PTHR33048">
    <property type="entry name" value="PTH11-LIKE INTEGRAL MEMBRANE PROTEIN (AFU_ORTHOLOGUE AFUA_5G11245)"/>
    <property type="match status" value="1"/>
</dbReference>
<keyword evidence="3 7" id="KW-1133">Transmembrane helix</keyword>
<keyword evidence="10" id="KW-1185">Reference proteome</keyword>
<evidence type="ECO:0000256" key="1">
    <source>
        <dbReference type="ARBA" id="ARBA00004141"/>
    </source>
</evidence>
<protein>
    <recommendedName>
        <fullName evidence="8">Rhodopsin domain-containing protein</fullName>
    </recommendedName>
</protein>
<evidence type="ECO:0000256" key="4">
    <source>
        <dbReference type="ARBA" id="ARBA00023136"/>
    </source>
</evidence>
<evidence type="ECO:0000259" key="8">
    <source>
        <dbReference type="Pfam" id="PF20684"/>
    </source>
</evidence>
<feature type="transmembrane region" description="Helical" evidence="7">
    <location>
        <begin position="164"/>
        <end position="188"/>
    </location>
</feature>
<dbReference type="InterPro" id="IPR049326">
    <property type="entry name" value="Rhodopsin_dom_fungi"/>
</dbReference>
<dbReference type="OrthoDB" id="5329176at2759"/>
<comment type="caution">
    <text evidence="9">The sequence shown here is derived from an EMBL/GenBank/DDBJ whole genome shotgun (WGS) entry which is preliminary data.</text>
</comment>
<feature type="transmembrane region" description="Helical" evidence="7">
    <location>
        <begin position="252"/>
        <end position="273"/>
    </location>
</feature>
<reference evidence="9" key="1">
    <citation type="submission" date="2019-04" db="EMBL/GenBank/DDBJ databases">
        <title>Sequencing of skin fungus with MAO and IRED activity.</title>
        <authorList>
            <person name="Marsaioli A.J."/>
            <person name="Bonatto J.M.C."/>
            <person name="Reis Junior O."/>
        </authorList>
    </citation>
    <scope>NUCLEOTIDE SEQUENCE</scope>
    <source>
        <strain evidence="9">30M1</strain>
    </source>
</reference>
<accession>A0A9P4T9A5</accession>
<comment type="similarity">
    <text evidence="5">Belongs to the SAT4 family.</text>
</comment>
<dbReference type="AlphaFoldDB" id="A0A9P4T9A5"/>